<keyword evidence="1" id="KW-1133">Transmembrane helix</keyword>
<dbReference type="AlphaFoldDB" id="A0A850HBD7"/>
<evidence type="ECO:0000256" key="1">
    <source>
        <dbReference type="SAM" id="Phobius"/>
    </source>
</evidence>
<dbReference type="EMBL" id="JABWTA010000001">
    <property type="protein sequence ID" value="NVE94565.1"/>
    <property type="molecule type" value="Genomic_DNA"/>
</dbReference>
<proteinExistence type="predicted"/>
<feature type="transmembrane region" description="Helical" evidence="1">
    <location>
        <begin position="41"/>
        <end position="60"/>
    </location>
</feature>
<keyword evidence="1" id="KW-0472">Membrane</keyword>
<name>A0A850HBD7_9SPHN</name>
<dbReference type="RefSeq" id="WP_176272831.1">
    <property type="nucleotide sequence ID" value="NZ_JABWTA010000001.1"/>
</dbReference>
<organism evidence="2 3">
    <name type="scientific">Altererythrobacter lutimaris</name>
    <dbReference type="NCBI Taxonomy" id="2743979"/>
    <lineage>
        <taxon>Bacteria</taxon>
        <taxon>Pseudomonadati</taxon>
        <taxon>Pseudomonadota</taxon>
        <taxon>Alphaproteobacteria</taxon>
        <taxon>Sphingomonadales</taxon>
        <taxon>Erythrobacteraceae</taxon>
        <taxon>Altererythrobacter</taxon>
    </lineage>
</organism>
<protein>
    <submittedName>
        <fullName evidence="2">Uncharacterized protein</fullName>
    </submittedName>
</protein>
<accession>A0A850HBD7</accession>
<evidence type="ECO:0000313" key="2">
    <source>
        <dbReference type="EMBL" id="NVE94565.1"/>
    </source>
</evidence>
<dbReference type="Proteomes" id="UP000546031">
    <property type="component" value="Unassembled WGS sequence"/>
</dbReference>
<reference evidence="2 3" key="1">
    <citation type="submission" date="2020-06" db="EMBL/GenBank/DDBJ databases">
        <title>Altererythrobacter lutimaris sp. nov., a marine bacterium isolated from a tidal flat.</title>
        <authorList>
            <person name="Kim D."/>
            <person name="Yoo Y."/>
            <person name="Kim J.-J."/>
        </authorList>
    </citation>
    <scope>NUCLEOTIDE SEQUENCE [LARGE SCALE GENOMIC DNA]</scope>
    <source>
        <strain evidence="2 3">JGD-16</strain>
    </source>
</reference>
<gene>
    <name evidence="2" type="ORF">HUO12_06600</name>
</gene>
<keyword evidence="3" id="KW-1185">Reference proteome</keyword>
<evidence type="ECO:0000313" key="3">
    <source>
        <dbReference type="Proteomes" id="UP000546031"/>
    </source>
</evidence>
<keyword evidence="1" id="KW-0812">Transmembrane</keyword>
<comment type="caution">
    <text evidence="2">The sequence shown here is derived from an EMBL/GenBank/DDBJ whole genome shotgun (WGS) entry which is preliminary data.</text>
</comment>
<feature type="transmembrane region" description="Helical" evidence="1">
    <location>
        <begin position="6"/>
        <end position="29"/>
    </location>
</feature>
<sequence length="272" mass="30266">MTGFQFAMLAWFGVPIAIVGMLVLAYRLMPEKAWKSWPLQTVATLGFLSAIGVPVAITWIDAQGDYFDDRNHLVRGGLSTPPEAEVAHKRFNKLGNCWSNAVNWSVEARFSSQEKLNSWFEQEPWKDSLVDQMSGYFDLPRDQITVEEGALSPAMRDAKWVWDEQGRIPDWISRTYRYITPFVCTAIDGETGPQGSLNLRRCDPIALPKDTGNLGRVTIMNQGQNGILEGHIHYLSGPSYCTNPLRRGLNGMLGLPHPEGEVDSNIGGAIPS</sequence>